<dbReference type="PANTHER" id="PTHR32308:SF10">
    <property type="entry name" value="CITRATE LYASE SUBUNIT BETA"/>
    <property type="match status" value="1"/>
</dbReference>
<dbReference type="SUPFAM" id="SSF51621">
    <property type="entry name" value="Phosphoenolpyruvate/pyruvate domain"/>
    <property type="match status" value="1"/>
</dbReference>
<evidence type="ECO:0000313" key="8">
    <source>
        <dbReference type="EMBL" id="SIT07813.1"/>
    </source>
</evidence>
<proteinExistence type="inferred from homology"/>
<organism evidence="8 9">
    <name type="scientific">Gemmobacter megaterium</name>
    <dbReference type="NCBI Taxonomy" id="1086013"/>
    <lineage>
        <taxon>Bacteria</taxon>
        <taxon>Pseudomonadati</taxon>
        <taxon>Pseudomonadota</taxon>
        <taxon>Alphaproteobacteria</taxon>
        <taxon>Rhodobacterales</taxon>
        <taxon>Paracoccaceae</taxon>
        <taxon>Gemmobacter</taxon>
    </lineage>
</organism>
<comment type="similarity">
    <text evidence="2">Belongs to the HpcH/HpaI aldolase family.</text>
</comment>
<feature type="binding site" evidence="6">
    <location>
        <position position="120"/>
    </location>
    <ligand>
        <name>Mg(2+)</name>
        <dbReference type="ChEBI" id="CHEBI:18420"/>
    </ligand>
</feature>
<dbReference type="PIRSF" id="PIRSF015582">
    <property type="entry name" value="Cit_lyase_B"/>
    <property type="match status" value="1"/>
</dbReference>
<dbReference type="STRING" id="1086013.SAMN05421774_105113"/>
<dbReference type="EMBL" id="FTOT01000005">
    <property type="protein sequence ID" value="SIT07813.1"/>
    <property type="molecule type" value="Genomic_DNA"/>
</dbReference>
<dbReference type="InterPro" id="IPR015813">
    <property type="entry name" value="Pyrv/PenolPyrv_kinase-like_dom"/>
</dbReference>
<keyword evidence="4 6" id="KW-0460">Magnesium</keyword>
<gene>
    <name evidence="8" type="ORF">SAMN05421774_105113</name>
</gene>
<evidence type="ECO:0000313" key="9">
    <source>
        <dbReference type="Proteomes" id="UP000186141"/>
    </source>
</evidence>
<sequence length="272" mass="28165">MSQDIATIMLPLFVPGDRPERFGKAQAAGPDAVILDLEDAVAPQSKAGARAGLADAIAAMPPHVPLLVRINAAGTDWHRDDLAAMRDLPLCAILLPKAEAPQDVLRVAEVTGKPVIALVESALGLHRAEALAEAAMRLAFGSIDYAADLAMGHTRESLLMARARLVLASRLAGRPAPIDGVTTAIRDAQAMATDCAHAVEMGFGGKLLIHPAQVAPARAGFAPTAAELDWAGRVLAAAASGDAALTVEGAMVDAPVIARARQIRQRAGQEDA</sequence>
<evidence type="ECO:0000259" key="7">
    <source>
        <dbReference type="Pfam" id="PF03328"/>
    </source>
</evidence>
<dbReference type="RefSeq" id="WP_076531942.1">
    <property type="nucleotide sequence ID" value="NZ_BMEH01000005.1"/>
</dbReference>
<evidence type="ECO:0000256" key="5">
    <source>
        <dbReference type="PIRSR" id="PIRSR015582-1"/>
    </source>
</evidence>
<dbReference type="Proteomes" id="UP000186141">
    <property type="component" value="Unassembled WGS sequence"/>
</dbReference>
<feature type="binding site" evidence="6">
    <location>
        <position position="144"/>
    </location>
    <ligand>
        <name>Mg(2+)</name>
        <dbReference type="ChEBI" id="CHEBI:18420"/>
    </ligand>
</feature>
<name>A0A1N7PB05_9RHOB</name>
<dbReference type="InterPro" id="IPR011206">
    <property type="entry name" value="Citrate_lyase_beta/mcl1/mcl2"/>
</dbReference>
<evidence type="ECO:0000256" key="2">
    <source>
        <dbReference type="ARBA" id="ARBA00005568"/>
    </source>
</evidence>
<protein>
    <submittedName>
        <fullName evidence="8">Citrate lyase subunit beta / citryl-CoA lyase</fullName>
    </submittedName>
</protein>
<dbReference type="GO" id="GO:0000287">
    <property type="term" value="F:magnesium ion binding"/>
    <property type="evidence" value="ECO:0007669"/>
    <property type="project" value="TreeGrafter"/>
</dbReference>
<evidence type="ECO:0000256" key="4">
    <source>
        <dbReference type="ARBA" id="ARBA00022842"/>
    </source>
</evidence>
<dbReference type="AlphaFoldDB" id="A0A1N7PB05"/>
<feature type="binding site" evidence="5">
    <location>
        <position position="120"/>
    </location>
    <ligand>
        <name>substrate</name>
    </ligand>
</feature>
<evidence type="ECO:0000256" key="6">
    <source>
        <dbReference type="PIRSR" id="PIRSR015582-2"/>
    </source>
</evidence>
<dbReference type="PANTHER" id="PTHR32308">
    <property type="entry name" value="LYASE BETA SUBUNIT, PUTATIVE (AFU_ORTHOLOGUE AFUA_4G13030)-RELATED"/>
    <property type="match status" value="1"/>
</dbReference>
<keyword evidence="9" id="KW-1185">Reference proteome</keyword>
<feature type="binding site" evidence="5">
    <location>
        <position position="69"/>
    </location>
    <ligand>
        <name>substrate</name>
    </ligand>
</feature>
<dbReference type="Pfam" id="PF03328">
    <property type="entry name" value="HpcH_HpaI"/>
    <property type="match status" value="1"/>
</dbReference>
<dbReference type="GO" id="GO:0006107">
    <property type="term" value="P:oxaloacetate metabolic process"/>
    <property type="evidence" value="ECO:0007669"/>
    <property type="project" value="TreeGrafter"/>
</dbReference>
<dbReference type="Gene3D" id="3.20.20.60">
    <property type="entry name" value="Phosphoenolpyruvate-binding domains"/>
    <property type="match status" value="1"/>
</dbReference>
<keyword evidence="3 6" id="KW-0479">Metal-binding</keyword>
<accession>A0A1N7PB05</accession>
<dbReference type="GO" id="GO:0016829">
    <property type="term" value="F:lyase activity"/>
    <property type="evidence" value="ECO:0007669"/>
    <property type="project" value="UniProtKB-KW"/>
</dbReference>
<evidence type="ECO:0000256" key="1">
    <source>
        <dbReference type="ARBA" id="ARBA00001946"/>
    </source>
</evidence>
<evidence type="ECO:0000256" key="3">
    <source>
        <dbReference type="ARBA" id="ARBA00022723"/>
    </source>
</evidence>
<feature type="domain" description="HpcH/HpaI aldolase/citrate lyase" evidence="7">
    <location>
        <begin position="12"/>
        <end position="211"/>
    </location>
</feature>
<dbReference type="InterPro" id="IPR040442">
    <property type="entry name" value="Pyrv_kinase-like_dom_sf"/>
</dbReference>
<dbReference type="InterPro" id="IPR005000">
    <property type="entry name" value="Aldolase/citrate-lyase_domain"/>
</dbReference>
<comment type="cofactor">
    <cofactor evidence="1">
        <name>Mg(2+)</name>
        <dbReference type="ChEBI" id="CHEBI:18420"/>
    </cofactor>
</comment>
<reference evidence="8 9" key="1">
    <citation type="submission" date="2017-01" db="EMBL/GenBank/DDBJ databases">
        <authorList>
            <person name="Mah S.A."/>
            <person name="Swanson W.J."/>
            <person name="Moy G.W."/>
            <person name="Vacquier V.D."/>
        </authorList>
    </citation>
    <scope>NUCLEOTIDE SEQUENCE [LARGE SCALE GENOMIC DNA]</scope>
    <source>
        <strain evidence="8 9">DSM 26375</strain>
    </source>
</reference>
<keyword evidence="8" id="KW-0456">Lyase</keyword>